<protein>
    <submittedName>
        <fullName evidence="2">Uncharacterized protein</fullName>
    </submittedName>
</protein>
<accession>A0A7J6SUH7</accession>
<feature type="region of interest" description="Disordered" evidence="1">
    <location>
        <begin position="141"/>
        <end position="160"/>
    </location>
</feature>
<comment type="caution">
    <text evidence="2">The sequence shown here is derived from an EMBL/GenBank/DDBJ whole genome shotgun (WGS) entry which is preliminary data.</text>
</comment>
<evidence type="ECO:0000256" key="1">
    <source>
        <dbReference type="SAM" id="MobiDB-lite"/>
    </source>
</evidence>
<organism evidence="2 3">
    <name type="scientific">Perkinsus olseni</name>
    <name type="common">Perkinsus atlanticus</name>
    <dbReference type="NCBI Taxonomy" id="32597"/>
    <lineage>
        <taxon>Eukaryota</taxon>
        <taxon>Sar</taxon>
        <taxon>Alveolata</taxon>
        <taxon>Perkinsozoa</taxon>
        <taxon>Perkinsea</taxon>
        <taxon>Perkinsida</taxon>
        <taxon>Perkinsidae</taxon>
        <taxon>Perkinsus</taxon>
    </lineage>
</organism>
<dbReference type="EMBL" id="JABANO010016040">
    <property type="protein sequence ID" value="KAF4735836.1"/>
    <property type="molecule type" value="Genomic_DNA"/>
</dbReference>
<dbReference type="Proteomes" id="UP000553632">
    <property type="component" value="Unassembled WGS sequence"/>
</dbReference>
<feature type="region of interest" description="Disordered" evidence="1">
    <location>
        <begin position="25"/>
        <end position="46"/>
    </location>
</feature>
<reference evidence="2 3" key="1">
    <citation type="submission" date="2020-04" db="EMBL/GenBank/DDBJ databases">
        <title>Perkinsus olseni comparative genomics.</title>
        <authorList>
            <person name="Bogema D.R."/>
        </authorList>
    </citation>
    <scope>NUCLEOTIDE SEQUENCE [LARGE SCALE GENOMIC DNA]</scope>
    <source>
        <strain evidence="2 3">ATCC PRA-207</strain>
    </source>
</reference>
<keyword evidence="3" id="KW-1185">Reference proteome</keyword>
<sequence>MPTSPSSPSLHTSCPVPPLGCSLSARRPGGCPQEEEHSSRQRSAERNLLREEWSSRAAAVSPTWMYLQPLELLLNGQSLGRAGNMSIFRNDQRVEQLVEGRLCRGRSGGGGSTTGDRHSRVTTEPPVLLISRQCVAVEDAANHAAGKGDEEDNGSHLGGQ</sequence>
<gene>
    <name evidence="2" type="ORF">FOZ63_029330</name>
</gene>
<proteinExistence type="predicted"/>
<name>A0A7J6SUH7_PEROL</name>
<feature type="compositionally biased region" description="Basic and acidic residues" evidence="1">
    <location>
        <begin position="34"/>
        <end position="46"/>
    </location>
</feature>
<dbReference type="AlphaFoldDB" id="A0A7J6SUH7"/>
<evidence type="ECO:0000313" key="2">
    <source>
        <dbReference type="EMBL" id="KAF4735836.1"/>
    </source>
</evidence>
<evidence type="ECO:0000313" key="3">
    <source>
        <dbReference type="Proteomes" id="UP000553632"/>
    </source>
</evidence>